<dbReference type="Proteomes" id="UP001139179">
    <property type="component" value="Unassembled WGS sequence"/>
</dbReference>
<proteinExistence type="inferred from homology"/>
<keyword evidence="16" id="KW-0969">Cilium</keyword>
<keyword evidence="11" id="KW-1006">Bacterial flagellum protein export</keyword>
<dbReference type="InterPro" id="IPR020006">
    <property type="entry name" value="FlhF"/>
</dbReference>
<dbReference type="InterPro" id="IPR047040">
    <property type="entry name" value="FlhF__GTPase_dom"/>
</dbReference>
<dbReference type="RefSeq" id="WP_251222029.1">
    <property type="nucleotide sequence ID" value="NZ_JAMBOL010000002.1"/>
</dbReference>
<comment type="subcellular location">
    <subcellularLocation>
        <location evidence="1">Cell membrane</location>
        <topology evidence="1">Peripheral membrane protein</topology>
        <orientation evidence="1">Cytoplasmic side</orientation>
    </subcellularLocation>
</comment>
<evidence type="ECO:0000256" key="2">
    <source>
        <dbReference type="ARBA" id="ARBA00008531"/>
    </source>
</evidence>
<dbReference type="GO" id="GO:0005886">
    <property type="term" value="C:plasma membrane"/>
    <property type="evidence" value="ECO:0007669"/>
    <property type="project" value="UniProtKB-SubCell"/>
</dbReference>
<organism evidence="16 17">
    <name type="scientific">Halalkalibacter oceani</name>
    <dbReference type="NCBI Taxonomy" id="1653776"/>
    <lineage>
        <taxon>Bacteria</taxon>
        <taxon>Bacillati</taxon>
        <taxon>Bacillota</taxon>
        <taxon>Bacilli</taxon>
        <taxon>Bacillales</taxon>
        <taxon>Bacillaceae</taxon>
        <taxon>Halalkalibacter</taxon>
    </lineage>
</organism>
<keyword evidence="8" id="KW-0653">Protein transport</keyword>
<dbReference type="GO" id="GO:0005047">
    <property type="term" value="F:signal recognition particle binding"/>
    <property type="evidence" value="ECO:0007669"/>
    <property type="project" value="TreeGrafter"/>
</dbReference>
<protein>
    <recommendedName>
        <fullName evidence="3 13">Flagellar biosynthesis protein FlhF</fullName>
    </recommendedName>
</protein>
<dbReference type="InterPro" id="IPR027417">
    <property type="entry name" value="P-loop_NTPase"/>
</dbReference>
<evidence type="ECO:0000256" key="3">
    <source>
        <dbReference type="ARBA" id="ARBA00014919"/>
    </source>
</evidence>
<dbReference type="FunFam" id="3.40.50.300:FF:000695">
    <property type="entry name" value="Flagellar biosynthesis regulator FlhF"/>
    <property type="match status" value="1"/>
</dbReference>
<sequence>MKVKKYIAATMPEAMKRIRGELGDEAVILHSKEVKTGGVFGLFAKKQLEVVAAVDPGPTRVRKETLIRPAASPSPSPAARTKPAEQERLLKEMNQLKAMIGELATKEKTIISENHEYPQPFQAIEDQLKKQGVSKPIRLQLLKHVLKEWYEQPEAERPGQDIEKELVRYLEQELADVPFGGFSFSKKMINIVGPTGVGKTTTIAKLAAHLLLKKQKKIALITTDTYRIAAIEQIKTYAKILNIPLEVAYSIDDFSRAVAQFEQYDYILVDSAGRNFRNPLYIEELAKVIDFEQQAETFLVLSLTAKYEDMNEIIRQFSLLEIEKVILTKQDETASLGALLNIPLEHGKGIAYITNGQNVPDDIMEATVPYVIRAVLEVDEHE</sequence>
<evidence type="ECO:0000256" key="13">
    <source>
        <dbReference type="NCBIfam" id="TIGR03499"/>
    </source>
</evidence>
<dbReference type="GO" id="GO:0015031">
    <property type="term" value="P:protein transport"/>
    <property type="evidence" value="ECO:0007669"/>
    <property type="project" value="UniProtKB-KW"/>
</dbReference>
<dbReference type="InterPro" id="IPR003593">
    <property type="entry name" value="AAA+_ATPase"/>
</dbReference>
<evidence type="ECO:0000256" key="9">
    <source>
        <dbReference type="ARBA" id="ARBA00023134"/>
    </source>
</evidence>
<keyword evidence="10" id="KW-0472">Membrane</keyword>
<dbReference type="Pfam" id="PF00448">
    <property type="entry name" value="SRP54"/>
    <property type="match status" value="1"/>
</dbReference>
<dbReference type="CDD" id="cd17873">
    <property type="entry name" value="FlhF"/>
    <property type="match status" value="1"/>
</dbReference>
<evidence type="ECO:0000256" key="7">
    <source>
        <dbReference type="ARBA" id="ARBA00022795"/>
    </source>
</evidence>
<evidence type="ECO:0000256" key="6">
    <source>
        <dbReference type="ARBA" id="ARBA00022741"/>
    </source>
</evidence>
<evidence type="ECO:0000259" key="15">
    <source>
        <dbReference type="SMART" id="SM00962"/>
    </source>
</evidence>
<dbReference type="GO" id="GO:0005525">
    <property type="term" value="F:GTP binding"/>
    <property type="evidence" value="ECO:0007669"/>
    <property type="project" value="UniProtKB-UniRule"/>
</dbReference>
<evidence type="ECO:0000313" key="16">
    <source>
        <dbReference type="EMBL" id="MCM3713212.1"/>
    </source>
</evidence>
<evidence type="ECO:0000256" key="8">
    <source>
        <dbReference type="ARBA" id="ARBA00022927"/>
    </source>
</evidence>
<feature type="domain" description="SRP54-type proteins GTP-binding" evidence="15">
    <location>
        <begin position="186"/>
        <end position="377"/>
    </location>
</feature>
<evidence type="ECO:0000259" key="14">
    <source>
        <dbReference type="SMART" id="SM00382"/>
    </source>
</evidence>
<dbReference type="Gene3D" id="3.40.50.300">
    <property type="entry name" value="P-loop containing nucleotide triphosphate hydrolases"/>
    <property type="match status" value="1"/>
</dbReference>
<dbReference type="EMBL" id="JAMBOL010000002">
    <property type="protein sequence ID" value="MCM3713212.1"/>
    <property type="molecule type" value="Genomic_DNA"/>
</dbReference>
<keyword evidence="16" id="KW-0966">Cell projection</keyword>
<comment type="caution">
    <text evidence="16">The sequence shown here is derived from an EMBL/GenBank/DDBJ whole genome shotgun (WGS) entry which is preliminary data.</text>
</comment>
<dbReference type="GO" id="GO:0006614">
    <property type="term" value="P:SRP-dependent cotranslational protein targeting to membrane"/>
    <property type="evidence" value="ECO:0007669"/>
    <property type="project" value="UniProtKB-UniRule"/>
</dbReference>
<comment type="similarity">
    <text evidence="2">Belongs to the GTP-binding SRP family.</text>
</comment>
<dbReference type="SMART" id="SM00382">
    <property type="entry name" value="AAA"/>
    <property type="match status" value="1"/>
</dbReference>
<feature type="domain" description="AAA+ ATPase" evidence="14">
    <location>
        <begin position="185"/>
        <end position="354"/>
    </location>
</feature>
<dbReference type="SMART" id="SM00962">
    <property type="entry name" value="SRP54"/>
    <property type="match status" value="1"/>
</dbReference>
<dbReference type="Gene3D" id="1.20.120.1380">
    <property type="entry name" value="Flagellar FlhF biosynthesis protein, N domain"/>
    <property type="match status" value="1"/>
</dbReference>
<comment type="function">
    <text evidence="12">Necessary for flagellar biosynthesis. May be involved in translocation of the flagellum.</text>
</comment>
<keyword evidence="4" id="KW-0813">Transport</keyword>
<dbReference type="GO" id="GO:0044781">
    <property type="term" value="P:bacterial-type flagellum organization"/>
    <property type="evidence" value="ECO:0007669"/>
    <property type="project" value="UniProtKB-UniRule"/>
</dbReference>
<evidence type="ECO:0000313" key="17">
    <source>
        <dbReference type="Proteomes" id="UP001139179"/>
    </source>
</evidence>
<dbReference type="GO" id="GO:0003924">
    <property type="term" value="F:GTPase activity"/>
    <property type="evidence" value="ECO:0007669"/>
    <property type="project" value="UniProtKB-UniRule"/>
</dbReference>
<dbReference type="AlphaFoldDB" id="A0A9X2INA3"/>
<name>A0A9X2INA3_9BACI</name>
<evidence type="ECO:0000256" key="1">
    <source>
        <dbReference type="ARBA" id="ARBA00004413"/>
    </source>
</evidence>
<evidence type="ECO:0000256" key="11">
    <source>
        <dbReference type="ARBA" id="ARBA00023225"/>
    </source>
</evidence>
<keyword evidence="5" id="KW-1003">Cell membrane</keyword>
<keyword evidence="16" id="KW-0282">Flagellum</keyword>
<dbReference type="NCBIfam" id="TIGR03499">
    <property type="entry name" value="FlhF"/>
    <property type="match status" value="1"/>
</dbReference>
<keyword evidence="17" id="KW-1185">Reference proteome</keyword>
<keyword evidence="6" id="KW-0547">Nucleotide-binding</keyword>
<evidence type="ECO:0000256" key="10">
    <source>
        <dbReference type="ARBA" id="ARBA00023136"/>
    </source>
</evidence>
<evidence type="ECO:0000256" key="4">
    <source>
        <dbReference type="ARBA" id="ARBA00022448"/>
    </source>
</evidence>
<gene>
    <name evidence="16" type="primary">flhF</name>
    <name evidence="16" type="ORF">M3202_03880</name>
</gene>
<dbReference type="SUPFAM" id="SSF52540">
    <property type="entry name" value="P-loop containing nucleoside triphosphate hydrolases"/>
    <property type="match status" value="1"/>
</dbReference>
<evidence type="ECO:0000256" key="12">
    <source>
        <dbReference type="ARBA" id="ARBA00025337"/>
    </source>
</evidence>
<dbReference type="InterPro" id="IPR000897">
    <property type="entry name" value="SRP54_GTPase_dom"/>
</dbReference>
<evidence type="ECO:0000256" key="5">
    <source>
        <dbReference type="ARBA" id="ARBA00022475"/>
    </source>
</evidence>
<keyword evidence="7" id="KW-1005">Bacterial flagellum biogenesis</keyword>
<keyword evidence="9" id="KW-0342">GTP-binding</keyword>
<reference evidence="16" key="1">
    <citation type="submission" date="2022-05" db="EMBL/GenBank/DDBJ databases">
        <title>Comparative Genomics of Spacecraft Associated Microbes.</title>
        <authorList>
            <person name="Tran M.T."/>
            <person name="Wright A."/>
            <person name="Seuylemezian A."/>
            <person name="Eisen J."/>
            <person name="Coil D."/>
        </authorList>
    </citation>
    <scope>NUCLEOTIDE SEQUENCE</scope>
    <source>
        <strain evidence="16">214.1.1</strain>
    </source>
</reference>
<accession>A0A9X2INA3</accession>
<dbReference type="PANTHER" id="PTHR43134">
    <property type="entry name" value="SIGNAL RECOGNITION PARTICLE RECEPTOR SUBUNIT ALPHA"/>
    <property type="match status" value="1"/>
</dbReference>
<dbReference type="PANTHER" id="PTHR43134:SF3">
    <property type="entry name" value="FLAGELLAR BIOSYNTHESIS PROTEIN FLHF"/>
    <property type="match status" value="1"/>
</dbReference>